<keyword evidence="2" id="KW-0732">Signal</keyword>
<keyword evidence="1" id="KW-0802">TPR repeat</keyword>
<accession>A0A7Y3ZW33</accession>
<dbReference type="NCBIfam" id="TIGR02521">
    <property type="entry name" value="type_IV_pilW"/>
    <property type="match status" value="1"/>
</dbReference>
<dbReference type="InterPro" id="IPR019734">
    <property type="entry name" value="TPR_rpt"/>
</dbReference>
<dbReference type="AlphaFoldDB" id="A0A7Y3ZW33"/>
<protein>
    <submittedName>
        <fullName evidence="3">Type IV pilus biogenesis/stability protein PilW</fullName>
    </submittedName>
</protein>
<proteinExistence type="predicted"/>
<reference evidence="3 4" key="1">
    <citation type="submission" date="2019-09" db="EMBL/GenBank/DDBJ databases">
        <title>Draft genome sequencing and comparative genomics of hatchery-associated Vibrios.</title>
        <authorList>
            <person name="Kehlet-Delgado H."/>
            <person name="Mueller R.S."/>
        </authorList>
    </citation>
    <scope>NUCLEOTIDE SEQUENCE [LARGE SCALE GENOMIC DNA]</scope>
    <source>
        <strain evidence="3 4">99-46-Y</strain>
    </source>
</reference>
<dbReference type="PROSITE" id="PS50005">
    <property type="entry name" value="TPR"/>
    <property type="match status" value="1"/>
</dbReference>
<feature type="repeat" description="TPR" evidence="1">
    <location>
        <begin position="32"/>
        <end position="65"/>
    </location>
</feature>
<dbReference type="InterPro" id="IPR011990">
    <property type="entry name" value="TPR-like_helical_dom_sf"/>
</dbReference>
<evidence type="ECO:0000313" key="4">
    <source>
        <dbReference type="Proteomes" id="UP000565719"/>
    </source>
</evidence>
<evidence type="ECO:0000256" key="1">
    <source>
        <dbReference type="PROSITE-ProRule" id="PRU00339"/>
    </source>
</evidence>
<feature type="chain" id="PRO_5031500547" evidence="2">
    <location>
        <begin position="22"/>
        <end position="223"/>
    </location>
</feature>
<comment type="caution">
    <text evidence="3">The sequence shown here is derived from an EMBL/GenBank/DDBJ whole genome shotgun (WGS) entry which is preliminary data.</text>
</comment>
<dbReference type="PROSITE" id="PS51257">
    <property type="entry name" value="PROKAR_LIPOPROTEIN"/>
    <property type="match status" value="1"/>
</dbReference>
<dbReference type="Pfam" id="PF14559">
    <property type="entry name" value="TPR_19"/>
    <property type="match status" value="1"/>
</dbReference>
<organism evidence="3 4">
    <name type="scientific">Vibrio pectenicida</name>
    <dbReference type="NCBI Taxonomy" id="62763"/>
    <lineage>
        <taxon>Bacteria</taxon>
        <taxon>Pseudomonadati</taxon>
        <taxon>Pseudomonadota</taxon>
        <taxon>Gammaproteobacteria</taxon>
        <taxon>Vibrionales</taxon>
        <taxon>Vibrionaceae</taxon>
        <taxon>Vibrio</taxon>
    </lineage>
</organism>
<gene>
    <name evidence="3" type="primary">pilW</name>
    <name evidence="3" type="ORF">F0225_01430</name>
</gene>
<dbReference type="Proteomes" id="UP000565719">
    <property type="component" value="Unassembled WGS sequence"/>
</dbReference>
<evidence type="ECO:0000313" key="3">
    <source>
        <dbReference type="EMBL" id="NOH70002.1"/>
    </source>
</evidence>
<dbReference type="EMBL" id="VTXC01000003">
    <property type="protein sequence ID" value="NOH70002.1"/>
    <property type="molecule type" value="Genomic_DNA"/>
</dbReference>
<dbReference type="PANTHER" id="PTHR12558">
    <property type="entry name" value="CELL DIVISION CYCLE 16,23,27"/>
    <property type="match status" value="1"/>
</dbReference>
<dbReference type="Gene3D" id="1.25.40.10">
    <property type="entry name" value="Tetratricopeptide repeat domain"/>
    <property type="match status" value="1"/>
</dbReference>
<dbReference type="SUPFAM" id="SSF81901">
    <property type="entry name" value="HCP-like"/>
    <property type="match status" value="1"/>
</dbReference>
<dbReference type="InterPro" id="IPR013360">
    <property type="entry name" value="Pilus_4_PilW"/>
</dbReference>
<sequence length="223" mass="25598">MRVFIVFTIVFLTACVTSLNAPTVDSNQRLKADARIALGMRYLQQKNTVKAKQNLQMALEHAPKYYRSQLAMAHYLETVLEFEQAQKMYENAQRSEPNNGNTLNDYGSFLCKRSRYQLAQKQFAKAVTQPDYYRIADSYENAALCWLKEGKPSQAIVSLRLAMAHDPNRPQTLLNLAQLEIERGHFDAALAHINQFEYRFGQHPLSLTLLADLEKKKPKTLLE</sequence>
<evidence type="ECO:0000256" key="2">
    <source>
        <dbReference type="SAM" id="SignalP"/>
    </source>
</evidence>
<dbReference type="RefSeq" id="WP_171359679.1">
    <property type="nucleotide sequence ID" value="NZ_VTXC01000003.1"/>
</dbReference>
<feature type="signal peptide" evidence="2">
    <location>
        <begin position="1"/>
        <end position="21"/>
    </location>
</feature>
<dbReference type="PANTHER" id="PTHR12558:SF13">
    <property type="entry name" value="CELL DIVISION CYCLE PROTEIN 27 HOMOLOG"/>
    <property type="match status" value="1"/>
</dbReference>
<name>A0A7Y3ZW33_9VIBR</name>
<dbReference type="SMART" id="SM00028">
    <property type="entry name" value="TPR"/>
    <property type="match status" value="4"/>
</dbReference>